<dbReference type="SUPFAM" id="SSF51735">
    <property type="entry name" value="NAD(P)-binding Rossmann-fold domains"/>
    <property type="match status" value="1"/>
</dbReference>
<comment type="caution">
    <text evidence="3">The sequence shown here is derived from an EMBL/GenBank/DDBJ whole genome shotgun (WGS) entry which is preliminary data.</text>
</comment>
<keyword evidence="1" id="KW-0560">Oxidoreductase</keyword>
<dbReference type="Gene3D" id="3.90.180.10">
    <property type="entry name" value="Medium-chain alcohol dehydrogenases, catalytic domain"/>
    <property type="match status" value="1"/>
</dbReference>
<feature type="non-terminal residue" evidence="3">
    <location>
        <position position="82"/>
    </location>
</feature>
<proteinExistence type="predicted"/>
<dbReference type="PANTHER" id="PTHR43401">
    <property type="entry name" value="L-THREONINE 3-DEHYDROGENASE"/>
    <property type="match status" value="1"/>
</dbReference>
<feature type="domain" description="Alcohol dehydrogenase-like C-terminal" evidence="2">
    <location>
        <begin position="33"/>
        <end position="80"/>
    </location>
</feature>
<dbReference type="RefSeq" id="WP_254102780.1">
    <property type="nucleotide sequence ID" value="NZ_JANATA010000264.1"/>
</dbReference>
<evidence type="ECO:0000259" key="2">
    <source>
        <dbReference type="Pfam" id="PF00107"/>
    </source>
</evidence>
<feature type="non-terminal residue" evidence="3">
    <location>
        <position position="1"/>
    </location>
</feature>
<name>A0AA42BMM3_9ALTE</name>
<dbReference type="Gene3D" id="3.40.50.720">
    <property type="entry name" value="NAD(P)-binding Rossmann-like Domain"/>
    <property type="match status" value="1"/>
</dbReference>
<evidence type="ECO:0000313" key="4">
    <source>
        <dbReference type="Proteomes" id="UP001165413"/>
    </source>
</evidence>
<protein>
    <submittedName>
        <fullName evidence="3">Zinc-binding dehydrogenase</fullName>
    </submittedName>
</protein>
<sequence length="82" mass="8626">DLASIFDPFGNPVHTALSFDLVGEDVLITGAGPIGIMAAAVAKHVGARHVVVTDINPYRLELAKKMGATRAVDVSKEDLKDV</sequence>
<reference evidence="3" key="1">
    <citation type="submission" date="2022-07" db="EMBL/GenBank/DDBJ databases">
        <title>Characterization of the Novel Bacterium Alteromonas immobilis LMIT006 and Alteromonas gregis LMIT007.</title>
        <authorList>
            <person name="Lin X."/>
        </authorList>
    </citation>
    <scope>NUCLEOTIDE SEQUENCE</scope>
    <source>
        <strain evidence="3">LMIT007</strain>
    </source>
</reference>
<evidence type="ECO:0000313" key="3">
    <source>
        <dbReference type="EMBL" id="MCP3429955.1"/>
    </source>
</evidence>
<dbReference type="EMBL" id="JANATA010000264">
    <property type="protein sequence ID" value="MCP3429955.1"/>
    <property type="molecule type" value="Genomic_DNA"/>
</dbReference>
<dbReference type="GO" id="GO:0016491">
    <property type="term" value="F:oxidoreductase activity"/>
    <property type="evidence" value="ECO:0007669"/>
    <property type="project" value="UniProtKB-KW"/>
</dbReference>
<organism evidence="3 4">
    <name type="scientific">Opacimonas viscosa</name>
    <dbReference type="NCBI Taxonomy" id="2961944"/>
    <lineage>
        <taxon>Bacteria</taxon>
        <taxon>Pseudomonadati</taxon>
        <taxon>Pseudomonadota</taxon>
        <taxon>Gammaproteobacteria</taxon>
        <taxon>Alteromonadales</taxon>
        <taxon>Alteromonadaceae</taxon>
        <taxon>Opacimonas</taxon>
    </lineage>
</organism>
<evidence type="ECO:0000256" key="1">
    <source>
        <dbReference type="ARBA" id="ARBA00023002"/>
    </source>
</evidence>
<dbReference type="InterPro" id="IPR013149">
    <property type="entry name" value="ADH-like_C"/>
</dbReference>
<dbReference type="PANTHER" id="PTHR43401:SF2">
    <property type="entry name" value="L-THREONINE 3-DEHYDROGENASE"/>
    <property type="match status" value="1"/>
</dbReference>
<dbReference type="InterPro" id="IPR050129">
    <property type="entry name" value="Zn_alcohol_dh"/>
</dbReference>
<dbReference type="Proteomes" id="UP001165413">
    <property type="component" value="Unassembled WGS sequence"/>
</dbReference>
<dbReference type="AlphaFoldDB" id="A0AA42BMM3"/>
<dbReference type="Pfam" id="PF00107">
    <property type="entry name" value="ADH_zinc_N"/>
    <property type="match status" value="1"/>
</dbReference>
<dbReference type="InterPro" id="IPR036291">
    <property type="entry name" value="NAD(P)-bd_dom_sf"/>
</dbReference>
<gene>
    <name evidence="3" type="ORF">NLF92_13520</name>
</gene>
<keyword evidence="4" id="KW-1185">Reference proteome</keyword>
<accession>A0AA42BMM3</accession>